<name>A0A4Q1BVD6_TREME</name>
<gene>
    <name evidence="2" type="ORF">M231_00759</name>
</gene>
<proteinExistence type="predicted"/>
<evidence type="ECO:0000256" key="1">
    <source>
        <dbReference type="SAM" id="Phobius"/>
    </source>
</evidence>
<keyword evidence="1" id="KW-1133">Transmembrane helix</keyword>
<keyword evidence="3" id="KW-1185">Reference proteome</keyword>
<comment type="caution">
    <text evidence="2">The sequence shown here is derived from an EMBL/GenBank/DDBJ whole genome shotgun (WGS) entry which is preliminary data.</text>
</comment>
<reference evidence="2 3" key="1">
    <citation type="submission" date="2016-06" db="EMBL/GenBank/DDBJ databases">
        <title>Evolution of pathogenesis and genome organization in the Tremellales.</title>
        <authorList>
            <person name="Cuomo C."/>
            <person name="Litvintseva A."/>
            <person name="Heitman J."/>
            <person name="Chen Y."/>
            <person name="Sun S."/>
            <person name="Springer D."/>
            <person name="Dromer F."/>
            <person name="Young S."/>
            <person name="Zeng Q."/>
            <person name="Chapman S."/>
            <person name="Gujja S."/>
            <person name="Saif S."/>
            <person name="Birren B."/>
        </authorList>
    </citation>
    <scope>NUCLEOTIDE SEQUENCE [LARGE SCALE GENOMIC DNA]</scope>
    <source>
        <strain evidence="2 3">ATCC 28783</strain>
    </source>
</reference>
<dbReference type="AlphaFoldDB" id="A0A4Q1BVD6"/>
<feature type="transmembrane region" description="Helical" evidence="1">
    <location>
        <begin position="64"/>
        <end position="86"/>
    </location>
</feature>
<protein>
    <submittedName>
        <fullName evidence="2">Uncharacterized protein</fullName>
    </submittedName>
</protein>
<dbReference type="VEuPathDB" id="FungiDB:TREMEDRAFT_61933"/>
<keyword evidence="1" id="KW-0812">Transmembrane</keyword>
<dbReference type="InParanoid" id="A0A4Q1BVD6"/>
<feature type="transmembrane region" description="Helical" evidence="1">
    <location>
        <begin position="107"/>
        <end position="128"/>
    </location>
</feature>
<evidence type="ECO:0000313" key="3">
    <source>
        <dbReference type="Proteomes" id="UP000289152"/>
    </source>
</evidence>
<keyword evidence="1" id="KW-0472">Membrane</keyword>
<dbReference type="OrthoDB" id="3187264at2759"/>
<accession>A0A4Q1BVD6</accession>
<feature type="transmembrane region" description="Helical" evidence="1">
    <location>
        <begin position="140"/>
        <end position="163"/>
    </location>
</feature>
<dbReference type="Pfam" id="PF20479">
    <property type="entry name" value="TMEM128"/>
    <property type="match status" value="1"/>
</dbReference>
<evidence type="ECO:0000313" key="2">
    <source>
        <dbReference type="EMBL" id="RXK42038.1"/>
    </source>
</evidence>
<dbReference type="EMBL" id="SDIL01000004">
    <property type="protein sequence ID" value="RXK42038.1"/>
    <property type="molecule type" value="Genomic_DNA"/>
</dbReference>
<sequence>MSRQPERRLSNPPELLTMDYPASAAHAIVKHGKYIVLGGLGCWWTDMYGVGKRVWEEERWMKSVLGLAMILHALTITIFLYLVLFLPYIRGYIPNYPEWQKSTRLRFLVPTLTSSIFVGWCSFVLALTQGGDGLSGRRHMGMISAMAGSTAFFAFTLGCLGMIPSPRGVPIRRKTP</sequence>
<organism evidence="2 3">
    <name type="scientific">Tremella mesenterica</name>
    <name type="common">Jelly fungus</name>
    <dbReference type="NCBI Taxonomy" id="5217"/>
    <lineage>
        <taxon>Eukaryota</taxon>
        <taxon>Fungi</taxon>
        <taxon>Dikarya</taxon>
        <taxon>Basidiomycota</taxon>
        <taxon>Agaricomycotina</taxon>
        <taxon>Tremellomycetes</taxon>
        <taxon>Tremellales</taxon>
        <taxon>Tremellaceae</taxon>
        <taxon>Tremella</taxon>
    </lineage>
</organism>
<dbReference type="InterPro" id="IPR033579">
    <property type="entry name" value="TMEM128"/>
</dbReference>
<dbReference type="Proteomes" id="UP000289152">
    <property type="component" value="Unassembled WGS sequence"/>
</dbReference>